<comment type="caution">
    <text evidence="1">The sequence shown here is derived from an EMBL/GenBank/DDBJ whole genome shotgun (WGS) entry which is preliminary data.</text>
</comment>
<evidence type="ECO:0000313" key="1">
    <source>
        <dbReference type="EMBL" id="TKX32035.1"/>
    </source>
</evidence>
<dbReference type="AlphaFoldDB" id="A0A4U7BP64"/>
<evidence type="ECO:0000313" key="2">
    <source>
        <dbReference type="Proteomes" id="UP000308838"/>
    </source>
</evidence>
<name>A0A4U7BP64_9BACT</name>
<proteinExistence type="predicted"/>
<dbReference type="EMBL" id="NXLZ01000001">
    <property type="protein sequence ID" value="TKX32035.1"/>
    <property type="molecule type" value="Genomic_DNA"/>
</dbReference>
<organism evidence="1 2">
    <name type="scientific">Campylobacter estrildidarum</name>
    <dbReference type="NCBI Taxonomy" id="2510189"/>
    <lineage>
        <taxon>Bacteria</taxon>
        <taxon>Pseudomonadati</taxon>
        <taxon>Campylobacterota</taxon>
        <taxon>Epsilonproteobacteria</taxon>
        <taxon>Campylobacterales</taxon>
        <taxon>Campylobacteraceae</taxon>
        <taxon>Campylobacter</taxon>
    </lineage>
</organism>
<gene>
    <name evidence="1" type="ORF">CQA69_00535</name>
</gene>
<reference evidence="1 2" key="1">
    <citation type="submission" date="2018-05" db="EMBL/GenBank/DDBJ databases">
        <title>Novel Campyloabacter and Helicobacter Species and Strains.</title>
        <authorList>
            <person name="Mannion A.J."/>
            <person name="Shen Z."/>
            <person name="Fox J.G."/>
        </authorList>
    </citation>
    <scope>NUCLEOTIDE SEQUENCE [LARGE SCALE GENOMIC DNA]</scope>
    <source>
        <strain evidence="2">MIT17-664</strain>
    </source>
</reference>
<dbReference type="RefSeq" id="WP_171000279.1">
    <property type="nucleotide sequence ID" value="NZ_NXLZ01000001.1"/>
</dbReference>
<keyword evidence="2" id="KW-1185">Reference proteome</keyword>
<sequence>MNLPLPPNYEFVFWGSHGVGNFGFSNFMKKLNIERIYYENNNPFEDYYNCYNKILFFKKSDNKAYFQIREYLNQKSYWLVSVQNNICISKRSN</sequence>
<protein>
    <submittedName>
        <fullName evidence="1">Uncharacterized protein</fullName>
    </submittedName>
</protein>
<dbReference type="Proteomes" id="UP000308838">
    <property type="component" value="Unassembled WGS sequence"/>
</dbReference>
<accession>A0A4U7BP64</accession>